<comment type="catalytic activity">
    <reaction evidence="12">
        <text>N-acetyl-L-glutamate + ATP = N-acetyl-L-glutamyl 5-phosphate + ADP</text>
        <dbReference type="Rhea" id="RHEA:14629"/>
        <dbReference type="ChEBI" id="CHEBI:30616"/>
        <dbReference type="ChEBI" id="CHEBI:44337"/>
        <dbReference type="ChEBI" id="CHEBI:57936"/>
        <dbReference type="ChEBI" id="CHEBI:456216"/>
        <dbReference type="EC" id="2.7.2.8"/>
    </reaction>
</comment>
<evidence type="ECO:0000256" key="14">
    <source>
        <dbReference type="PIRSR" id="PIRSR036441-50"/>
    </source>
</evidence>
<feature type="binding site" evidence="14">
    <location>
        <position position="113"/>
    </location>
    <ligand>
        <name>substrate</name>
    </ligand>
</feature>
<gene>
    <name evidence="17" type="ORF">FLL45_20145</name>
</gene>
<keyword evidence="5" id="KW-0028">Amino-acid biosynthesis</keyword>
<dbReference type="EC" id="2.7.2.8" evidence="2"/>
<dbReference type="EMBL" id="VIKR01000006">
    <property type="protein sequence ID" value="TQV71469.1"/>
    <property type="molecule type" value="Genomic_DNA"/>
</dbReference>
<evidence type="ECO:0000259" key="16">
    <source>
        <dbReference type="PROSITE" id="PS51731"/>
    </source>
</evidence>
<feature type="binding site" evidence="14">
    <location>
        <begin position="91"/>
        <end position="92"/>
    </location>
    <ligand>
        <name>substrate</name>
    </ligand>
</feature>
<dbReference type="NCBIfam" id="NF003387">
    <property type="entry name" value="PRK04531.1-2"/>
    <property type="match status" value="1"/>
</dbReference>
<accession>A0A545T2N6</accession>
<evidence type="ECO:0000256" key="7">
    <source>
        <dbReference type="ARBA" id="ARBA00022741"/>
    </source>
</evidence>
<dbReference type="GO" id="GO:0003991">
    <property type="term" value="F:acetylglutamate kinase activity"/>
    <property type="evidence" value="ECO:0007669"/>
    <property type="project" value="UniProtKB-EC"/>
</dbReference>
<dbReference type="PANTHER" id="PTHR23342:SF0">
    <property type="entry name" value="N-ACETYLGLUTAMATE SYNTHASE, MITOCHONDRIAL"/>
    <property type="match status" value="1"/>
</dbReference>
<dbReference type="InterPro" id="IPR006855">
    <property type="entry name" value="Vertebrate-like_GNAT_dom"/>
</dbReference>
<dbReference type="SUPFAM" id="SSF53633">
    <property type="entry name" value="Carbamate kinase-like"/>
    <property type="match status" value="1"/>
</dbReference>
<sequence>MNQLKSNLALSTQSPTSFKPKVKETIIQLLANLANPKEIQQYLDRFVDAGKTHFAVIKVGGAILDNDLDNLCSSLAFLEQIGLFPIVIHGAGPQLSKNLAQKSITSEFVDGQRITTPEVLSVAKKTFIQQNLKLANKLQALGVKTASITSGVFYAKQSSQEQLGLVGEINNIDLEPIKSAIESGAIPILSSLAETETGQVLNVNADNATNQLAIAIEPYKIIFLTQTGGILNEKNKVISSINLVTDYSELIAQPWLHSGMKLKVKQIAEILSQLPSTASVSITTPAHLAKELFTHKGSGTLLRRGESIMTHESVETIKTKKLKALLESSFKKQLDNDYFEKLKVHKAFVTYCYRAAAIVTIEDGIPFLDKFVVDDSAKGEGLGKAVWEKMVQSLPAIYWRAKPDNPINQFYFKKAHGHMKSKDWNIYWYGLNDFAQIEQCINAANNKAATLN</sequence>
<keyword evidence="7" id="KW-0547">Nucleotide-binding</keyword>
<dbReference type="PANTHER" id="PTHR23342">
    <property type="entry name" value="N-ACETYLGLUTAMATE SYNTHASE"/>
    <property type="match status" value="1"/>
</dbReference>
<evidence type="ECO:0000313" key="17">
    <source>
        <dbReference type="EMBL" id="TQV71469.1"/>
    </source>
</evidence>
<dbReference type="Gene3D" id="3.40.1160.10">
    <property type="entry name" value="Acetylglutamate kinase-like"/>
    <property type="match status" value="1"/>
</dbReference>
<dbReference type="Pfam" id="PF04768">
    <property type="entry name" value="NAT"/>
    <property type="match status" value="1"/>
</dbReference>
<evidence type="ECO:0000256" key="9">
    <source>
        <dbReference type="ARBA" id="ARBA00022840"/>
    </source>
</evidence>
<dbReference type="RefSeq" id="WP_142943868.1">
    <property type="nucleotide sequence ID" value="NZ_VIKR01000006.1"/>
</dbReference>
<evidence type="ECO:0000256" key="3">
    <source>
        <dbReference type="ARBA" id="ARBA00021197"/>
    </source>
</evidence>
<feature type="binding site" evidence="14">
    <location>
        <position position="202"/>
    </location>
    <ligand>
        <name>substrate</name>
    </ligand>
</feature>
<evidence type="ECO:0000256" key="2">
    <source>
        <dbReference type="ARBA" id="ARBA00013065"/>
    </source>
</evidence>
<organism evidence="17 18">
    <name type="scientific">Aliikangiella marina</name>
    <dbReference type="NCBI Taxonomy" id="1712262"/>
    <lineage>
        <taxon>Bacteria</taxon>
        <taxon>Pseudomonadati</taxon>
        <taxon>Pseudomonadota</taxon>
        <taxon>Gammaproteobacteria</taxon>
        <taxon>Oceanospirillales</taxon>
        <taxon>Pleioneaceae</taxon>
        <taxon>Aliikangiella</taxon>
    </lineage>
</organism>
<dbReference type="InterPro" id="IPR036393">
    <property type="entry name" value="AceGlu_kinase-like_sf"/>
</dbReference>
<dbReference type="UniPathway" id="UPA00068">
    <property type="reaction ID" value="UER00107"/>
</dbReference>
<keyword evidence="18" id="KW-1185">Reference proteome</keyword>
<dbReference type="NCBIfam" id="NF003386">
    <property type="entry name" value="PRK04531.1-1"/>
    <property type="match status" value="1"/>
</dbReference>
<protein>
    <recommendedName>
        <fullName evidence="3">Acetylglutamate kinase</fullName>
        <ecNumber evidence="2">2.7.2.8</ecNumber>
    </recommendedName>
    <alternativeName>
        <fullName evidence="10">N-acetyl-L-glutamate 5-phosphotransferase</fullName>
    </alternativeName>
    <alternativeName>
        <fullName evidence="11">NAG kinase</fullName>
    </alternativeName>
</protein>
<dbReference type="PROSITE" id="PS51731">
    <property type="entry name" value="GNAT_NAGS"/>
    <property type="match status" value="1"/>
</dbReference>
<dbReference type="FunFam" id="3.40.1160.10:FF:000046">
    <property type="entry name" value="N-acetylglutamate kinase / N-acetylglutamate synthase"/>
    <property type="match status" value="1"/>
</dbReference>
<comment type="caution">
    <text evidence="17">The sequence shown here is derived from an EMBL/GenBank/DDBJ whole genome shotgun (WGS) entry which is preliminary data.</text>
</comment>
<keyword evidence="9" id="KW-0067">ATP-binding</keyword>
<dbReference type="Proteomes" id="UP000317839">
    <property type="component" value="Unassembled WGS sequence"/>
</dbReference>
<evidence type="ECO:0000256" key="4">
    <source>
        <dbReference type="ARBA" id="ARBA00022571"/>
    </source>
</evidence>
<reference evidence="17 18" key="1">
    <citation type="submission" date="2019-06" db="EMBL/GenBank/DDBJ databases">
        <title>Draft genome of Aliikangiella marina GYP-15.</title>
        <authorList>
            <person name="Wang G."/>
        </authorList>
    </citation>
    <scope>NUCLEOTIDE SEQUENCE [LARGE SCALE GENOMIC DNA]</scope>
    <source>
        <strain evidence="17 18">GYP-15</strain>
    </source>
</reference>
<evidence type="ECO:0000256" key="1">
    <source>
        <dbReference type="ARBA" id="ARBA00004828"/>
    </source>
</evidence>
<evidence type="ECO:0000256" key="5">
    <source>
        <dbReference type="ARBA" id="ARBA00022605"/>
    </source>
</evidence>
<keyword evidence="8 17" id="KW-0418">Kinase</keyword>
<feature type="domain" description="N-acetyltransferase" evidence="16">
    <location>
        <begin position="306"/>
        <end position="452"/>
    </location>
</feature>
<dbReference type="Pfam" id="PF00696">
    <property type="entry name" value="AA_kinase"/>
    <property type="match status" value="1"/>
</dbReference>
<dbReference type="GO" id="GO:0004042">
    <property type="term" value="F:L-glutamate N-acetyltransferase activity"/>
    <property type="evidence" value="ECO:0007669"/>
    <property type="project" value="TreeGrafter"/>
</dbReference>
<dbReference type="InterPro" id="IPR011242">
    <property type="entry name" value="ArgB_GNAT"/>
</dbReference>
<dbReference type="InterPro" id="IPR001048">
    <property type="entry name" value="Asp/Glu/Uridylate_kinase"/>
</dbReference>
<keyword evidence="6 17" id="KW-0808">Transferase</keyword>
<evidence type="ECO:0000256" key="11">
    <source>
        <dbReference type="ARBA" id="ARBA00030639"/>
    </source>
</evidence>
<evidence type="ECO:0000313" key="18">
    <source>
        <dbReference type="Proteomes" id="UP000317839"/>
    </source>
</evidence>
<keyword evidence="4" id="KW-0055">Arginine biosynthesis</keyword>
<dbReference type="OrthoDB" id="9803155at2"/>
<evidence type="ECO:0000256" key="6">
    <source>
        <dbReference type="ARBA" id="ARBA00022679"/>
    </source>
</evidence>
<comment type="similarity">
    <text evidence="13">In the N-terminal section; belongs to the acetylglutamate kinase family. ArgB subfamily.</text>
</comment>
<dbReference type="NCBIfam" id="TIGR00761">
    <property type="entry name" value="argB"/>
    <property type="match status" value="1"/>
</dbReference>
<dbReference type="GO" id="GO:0005737">
    <property type="term" value="C:cytoplasm"/>
    <property type="evidence" value="ECO:0007669"/>
    <property type="project" value="InterPro"/>
</dbReference>
<dbReference type="Gene3D" id="3.40.630.30">
    <property type="match status" value="1"/>
</dbReference>
<evidence type="ECO:0000256" key="8">
    <source>
        <dbReference type="ARBA" id="ARBA00022777"/>
    </source>
</evidence>
<evidence type="ECO:0000256" key="13">
    <source>
        <dbReference type="ARBA" id="ARBA00061305"/>
    </source>
</evidence>
<dbReference type="AlphaFoldDB" id="A0A545T2N6"/>
<feature type="site" description="Transition state stabilizer" evidence="15">
    <location>
        <position position="263"/>
    </location>
</feature>
<dbReference type="GO" id="GO:0006526">
    <property type="term" value="P:L-arginine biosynthetic process"/>
    <property type="evidence" value="ECO:0007669"/>
    <property type="project" value="UniProtKB-UniPathway"/>
</dbReference>
<name>A0A545T2N6_9GAMM</name>
<feature type="site" description="Transition state stabilizer" evidence="15">
    <location>
        <position position="58"/>
    </location>
</feature>
<evidence type="ECO:0000256" key="10">
    <source>
        <dbReference type="ARBA" id="ARBA00030178"/>
    </source>
</evidence>
<comment type="pathway">
    <text evidence="1">Amino-acid biosynthesis; L-arginine biosynthesis; N(2)-acetyl-L-ornithine from L-glutamate: step 2/4.</text>
</comment>
<dbReference type="GO" id="GO:0005524">
    <property type="term" value="F:ATP binding"/>
    <property type="evidence" value="ECO:0007669"/>
    <property type="project" value="UniProtKB-KW"/>
</dbReference>
<proteinExistence type="inferred from homology"/>
<dbReference type="PIRSF" id="PIRSF036441">
    <property type="entry name" value="NAGK_DUF619"/>
    <property type="match status" value="1"/>
</dbReference>
<evidence type="ECO:0000256" key="15">
    <source>
        <dbReference type="PIRSR" id="PIRSR036441-51"/>
    </source>
</evidence>
<evidence type="ECO:0000256" key="12">
    <source>
        <dbReference type="ARBA" id="ARBA00048141"/>
    </source>
</evidence>
<dbReference type="InterPro" id="IPR004662">
    <property type="entry name" value="AcgluKinase_fam"/>
</dbReference>